<accession>A0A4P7PVD5</accession>
<organism evidence="1 2">
    <name type="scientific">Flavobacterium sangjuense</name>
    <dbReference type="NCBI Taxonomy" id="2518177"/>
    <lineage>
        <taxon>Bacteria</taxon>
        <taxon>Pseudomonadati</taxon>
        <taxon>Bacteroidota</taxon>
        <taxon>Flavobacteriia</taxon>
        <taxon>Flavobacteriales</taxon>
        <taxon>Flavobacteriaceae</taxon>
        <taxon>Flavobacterium</taxon>
    </lineage>
</organism>
<evidence type="ECO:0000313" key="2">
    <source>
        <dbReference type="Proteomes" id="UP000296862"/>
    </source>
</evidence>
<gene>
    <name evidence="1" type="ORF">GS03_02450</name>
</gene>
<name>A0A4P7PVD5_9FLAO</name>
<reference evidence="1 2" key="1">
    <citation type="submission" date="2019-04" db="EMBL/GenBank/DDBJ databases">
        <title>Flavobacterium sp. GS03.</title>
        <authorList>
            <person name="Kim H."/>
        </authorList>
    </citation>
    <scope>NUCLEOTIDE SEQUENCE [LARGE SCALE GENOMIC DNA]</scope>
    <source>
        <strain evidence="1 2">GS03</strain>
    </source>
</reference>
<keyword evidence="2" id="KW-1185">Reference proteome</keyword>
<proteinExistence type="predicted"/>
<dbReference type="KEGG" id="fsn:GS03_02450"/>
<dbReference type="AlphaFoldDB" id="A0A4P7PVD5"/>
<dbReference type="EMBL" id="CP038810">
    <property type="protein sequence ID" value="QBZ98938.1"/>
    <property type="molecule type" value="Genomic_DNA"/>
</dbReference>
<dbReference type="Gene3D" id="6.10.280.50">
    <property type="match status" value="1"/>
</dbReference>
<evidence type="ECO:0000313" key="1">
    <source>
        <dbReference type="EMBL" id="QBZ98938.1"/>
    </source>
</evidence>
<evidence type="ECO:0008006" key="3">
    <source>
        <dbReference type="Google" id="ProtNLM"/>
    </source>
</evidence>
<dbReference type="Pfam" id="PF04325">
    <property type="entry name" value="DUF465"/>
    <property type="match status" value="1"/>
</dbReference>
<dbReference type="InterPro" id="IPR038444">
    <property type="entry name" value="DUF465_sf"/>
</dbReference>
<dbReference type="InterPro" id="IPR007420">
    <property type="entry name" value="DUF465"/>
</dbReference>
<sequence>MEKHDLLHEFPEHKDKIHDLKVSNENFRKLFDEYHEVEHHIHRINMGSEIANDNFVHELKAKLLYMKDEIYSHLNK</sequence>
<dbReference type="Proteomes" id="UP000296862">
    <property type="component" value="Chromosome"/>
</dbReference>
<dbReference type="RefSeq" id="WP_136152814.1">
    <property type="nucleotide sequence ID" value="NZ_CP038810.1"/>
</dbReference>
<protein>
    <recommendedName>
        <fullName evidence="3">GTP-binding protein</fullName>
    </recommendedName>
</protein>
<dbReference type="OrthoDB" id="1263265at2"/>